<proteinExistence type="predicted"/>
<sequence>MPKGKLIVCGNFEWWSEKNEANIMKHKDATKQGISFEDILSVFDDPYFFEIYDSKHSDAGQDRYNGFGYVEKSGLSVVQVVYTEAGRIHIISARPATSQERKMYYERLKQIHSEM</sequence>
<accession>A0A0H5Q3S4</accession>
<dbReference type="InterPro" id="IPR007460">
    <property type="entry name" value="BrnT_toxin"/>
</dbReference>
<evidence type="ECO:0008006" key="2">
    <source>
        <dbReference type="Google" id="ProtNLM"/>
    </source>
</evidence>
<protein>
    <recommendedName>
        <fullName evidence="2">BrnT family toxin</fullName>
    </recommendedName>
</protein>
<dbReference type="AlphaFoldDB" id="A0A0H5Q3S4"/>
<reference evidence="1" key="1">
    <citation type="submission" date="2015-06" db="EMBL/GenBank/DDBJ databases">
        <authorList>
            <person name="Joergensen T."/>
        </authorList>
    </citation>
    <scope>NUCLEOTIDE SEQUENCE</scope>
    <source>
        <plasmid evidence="1">pRGFK0888</plasmid>
    </source>
</reference>
<keyword evidence="1" id="KW-0614">Plasmid</keyword>
<organism evidence="1">
    <name type="scientific">uncultured prokaryote</name>
    <dbReference type="NCBI Taxonomy" id="198431"/>
    <lineage>
        <taxon>unclassified sequences</taxon>
        <taxon>environmental samples</taxon>
    </lineage>
</organism>
<evidence type="ECO:0000313" key="1">
    <source>
        <dbReference type="EMBL" id="CRY96050.1"/>
    </source>
</evidence>
<dbReference type="InterPro" id="IPR038573">
    <property type="entry name" value="BrnT_sf"/>
</dbReference>
<reference evidence="1" key="2">
    <citation type="submission" date="2015-07" db="EMBL/GenBank/DDBJ databases">
        <title>Plasmids, circular viruses and viroids from rat gut.</title>
        <authorList>
            <person name="Jorgensen T.J."/>
            <person name="Hansen M.A."/>
            <person name="Xu Z."/>
            <person name="Tabak M.A."/>
            <person name="Sorensen S.J."/>
            <person name="Hansen L.H."/>
        </authorList>
    </citation>
    <scope>NUCLEOTIDE SEQUENCE</scope>
    <source>
        <plasmid evidence="1">pRGFK0888</plasmid>
    </source>
</reference>
<dbReference type="EMBL" id="LN853490">
    <property type="protein sequence ID" value="CRY96050.1"/>
    <property type="molecule type" value="Genomic_DNA"/>
</dbReference>
<geneLocation type="plasmid" evidence="1">
    <name>pRGFK0888</name>
</geneLocation>
<dbReference type="Pfam" id="PF04365">
    <property type="entry name" value="BrnT_toxin"/>
    <property type="match status" value="1"/>
</dbReference>
<dbReference type="Gene3D" id="3.10.450.530">
    <property type="entry name" value="Ribonuclease toxin, BrnT, of type II toxin-antitoxin system"/>
    <property type="match status" value="1"/>
</dbReference>
<name>A0A0H5Q3S4_9ZZZZ</name>